<keyword evidence="4" id="KW-1185">Reference proteome</keyword>
<protein>
    <recommendedName>
        <fullName evidence="5">Lipoprotein</fullName>
    </recommendedName>
</protein>
<evidence type="ECO:0000256" key="2">
    <source>
        <dbReference type="SAM" id="SignalP"/>
    </source>
</evidence>
<comment type="caution">
    <text evidence="3">The sequence shown here is derived from an EMBL/GenBank/DDBJ whole genome shotgun (WGS) entry which is preliminary data.</text>
</comment>
<organism evidence="3 4">
    <name type="scientific">Brevibacterium aurantiacum</name>
    <dbReference type="NCBI Taxonomy" id="273384"/>
    <lineage>
        <taxon>Bacteria</taxon>
        <taxon>Bacillati</taxon>
        <taxon>Actinomycetota</taxon>
        <taxon>Actinomycetes</taxon>
        <taxon>Micrococcales</taxon>
        <taxon>Brevibacteriaceae</taxon>
        <taxon>Brevibacterium</taxon>
    </lineage>
</organism>
<gene>
    <name evidence="3" type="ORF">FO013_07845</name>
</gene>
<feature type="region of interest" description="Disordered" evidence="1">
    <location>
        <begin position="21"/>
        <end position="47"/>
    </location>
</feature>
<feature type="signal peptide" evidence="2">
    <location>
        <begin position="1"/>
        <end position="22"/>
    </location>
</feature>
<reference evidence="3 4" key="1">
    <citation type="submission" date="2019-07" db="EMBL/GenBank/DDBJ databases">
        <title>Draft genome sequence of Brevibacterium aurantiacum XU54 isolated from Xinjiang China.</title>
        <authorList>
            <person name="Xu X."/>
        </authorList>
    </citation>
    <scope>NUCLEOTIDE SEQUENCE [LARGE SCALE GENOMIC DNA]</scope>
    <source>
        <strain evidence="3 4">XU54</strain>
    </source>
</reference>
<evidence type="ECO:0000256" key="1">
    <source>
        <dbReference type="SAM" id="MobiDB-lite"/>
    </source>
</evidence>
<dbReference type="OrthoDB" id="4808520at2"/>
<dbReference type="EMBL" id="VLTK01000004">
    <property type="protein sequence ID" value="TSI16745.1"/>
    <property type="molecule type" value="Genomic_DNA"/>
</dbReference>
<keyword evidence="2" id="KW-0732">Signal</keyword>
<dbReference type="Proteomes" id="UP000316406">
    <property type="component" value="Unassembled WGS sequence"/>
</dbReference>
<evidence type="ECO:0000313" key="3">
    <source>
        <dbReference type="EMBL" id="TSI16745.1"/>
    </source>
</evidence>
<name>A0A556CH22_BREAU</name>
<dbReference type="PROSITE" id="PS51257">
    <property type="entry name" value="PROKAR_LIPOPROTEIN"/>
    <property type="match status" value="1"/>
</dbReference>
<dbReference type="RefSeq" id="WP_143922001.1">
    <property type="nucleotide sequence ID" value="NZ_VLTK01000004.1"/>
</dbReference>
<accession>A0A556CH22</accession>
<evidence type="ECO:0000313" key="4">
    <source>
        <dbReference type="Proteomes" id="UP000316406"/>
    </source>
</evidence>
<feature type="compositionally biased region" description="Low complexity" evidence="1">
    <location>
        <begin position="30"/>
        <end position="41"/>
    </location>
</feature>
<feature type="chain" id="PRO_5038334500" description="Lipoprotein" evidence="2">
    <location>
        <begin position="23"/>
        <end position="237"/>
    </location>
</feature>
<sequence>MKRVLPAIALIAGLALTGCSGADSQDSQAEEAGGAAQPAAEETPEVQQLDENQLKKIIESTDVDGQSFKSVDIGAASGSEAIKALESAEYEPAECKDLAMSALNAAEASNGTSLAGTSADNTMSVALMSLADEDAAGSQLKNSTKVAEKCSDVTIKSQGIEMTMSYESFDATVEGADESVGVRAKIGAGGQTVLDTDTVTSRVGNNIVTAANIADTGDEEAVPKTAKTFVDAVKNAN</sequence>
<evidence type="ECO:0008006" key="5">
    <source>
        <dbReference type="Google" id="ProtNLM"/>
    </source>
</evidence>
<proteinExistence type="predicted"/>
<dbReference type="AlphaFoldDB" id="A0A556CH22"/>